<dbReference type="OrthoDB" id="3210158at2"/>
<organism evidence="2 3">
    <name type="scientific">Mycolicibacterium confluentis</name>
    <dbReference type="NCBI Taxonomy" id="28047"/>
    <lineage>
        <taxon>Bacteria</taxon>
        <taxon>Bacillati</taxon>
        <taxon>Actinomycetota</taxon>
        <taxon>Actinomycetes</taxon>
        <taxon>Mycobacteriales</taxon>
        <taxon>Mycobacteriaceae</taxon>
        <taxon>Mycolicibacterium</taxon>
    </lineage>
</organism>
<feature type="region of interest" description="Disordered" evidence="1">
    <location>
        <begin position="298"/>
        <end position="364"/>
    </location>
</feature>
<dbReference type="RefSeq" id="WP_085155379.1">
    <property type="nucleotide sequence ID" value="NZ_AP022612.1"/>
</dbReference>
<keyword evidence="3" id="KW-1185">Reference proteome</keyword>
<evidence type="ECO:0000313" key="3">
    <source>
        <dbReference type="Proteomes" id="UP000466931"/>
    </source>
</evidence>
<dbReference type="InterPro" id="IPR021391">
    <property type="entry name" value="DUF3027"/>
</dbReference>
<evidence type="ECO:0000313" key="2">
    <source>
        <dbReference type="EMBL" id="BBZ31789.1"/>
    </source>
</evidence>
<accession>A0A7I7XRC4</accession>
<evidence type="ECO:0000256" key="1">
    <source>
        <dbReference type="SAM" id="MobiDB-lite"/>
    </source>
</evidence>
<gene>
    <name evidence="2" type="ORF">MCNF_03940</name>
</gene>
<feature type="compositionally biased region" description="Low complexity" evidence="1">
    <location>
        <begin position="355"/>
        <end position="364"/>
    </location>
</feature>
<reference evidence="2" key="1">
    <citation type="journal article" date="2019" name="Emerg. Microbes Infect.">
        <title>Comprehensive subspecies identification of 175 nontuberculous mycobacteria species based on 7547 genomic profiles.</title>
        <authorList>
            <person name="Matsumoto Y."/>
            <person name="Kinjo T."/>
            <person name="Motooka D."/>
            <person name="Nabeya D."/>
            <person name="Jung N."/>
            <person name="Uechi K."/>
            <person name="Horii T."/>
            <person name="Iida T."/>
            <person name="Fujita J."/>
            <person name="Nakamura S."/>
        </authorList>
    </citation>
    <scope>NUCLEOTIDE SEQUENCE [LARGE SCALE GENOMIC DNA]</scope>
    <source>
        <strain evidence="2">JCM 13671</strain>
    </source>
</reference>
<dbReference type="AlphaFoldDB" id="A0A7I7XRC4"/>
<reference evidence="2" key="2">
    <citation type="submission" date="2020-02" db="EMBL/GenBank/DDBJ databases">
        <authorList>
            <person name="Matsumoto Y."/>
            <person name="Motooka D."/>
            <person name="Nakamura S."/>
        </authorList>
    </citation>
    <scope>NUCLEOTIDE SEQUENCE</scope>
    <source>
        <strain evidence="2">JCM 13671</strain>
    </source>
</reference>
<sequence length="364" mass="37736">MESATDYTEQPTDESPATVSQAGTDVPDELSALLLGAVDLARAAVEELSAGSVGEYLGASHEDSTSATHRFLAELTGYRGWQWAVVVAAYPGASHATVSEVVLVPGPTALLAPEWVPWEQRVRPGDLSPGDLLAPPAEDPRLVPGFMLNGDPDENRVAAELGIGRRQVMSAWGRDDAAQRWHDSDFGPESAMARSTKRACRDCGFLLPLAGSLGTMFGVCGNAMAADGHVVDFGYGCGAHSDTPAPAGAGSPLFDPYDDGVLDVAANPVPQAAAEAPEAEDVTEEPLAEETAAEVLVVEQAAEEPVADEPAAEGSVAQEATEEPAEEPVAEDAAAEEPKAEEVTAEEPAAEEPATETAEAPAED</sequence>
<feature type="compositionally biased region" description="Acidic residues" evidence="1">
    <location>
        <begin position="320"/>
        <end position="335"/>
    </location>
</feature>
<protein>
    <submittedName>
        <fullName evidence="2">Uncharacterized protein</fullName>
    </submittedName>
</protein>
<dbReference type="EMBL" id="AP022612">
    <property type="protein sequence ID" value="BBZ31789.1"/>
    <property type="molecule type" value="Genomic_DNA"/>
</dbReference>
<proteinExistence type="predicted"/>
<feature type="compositionally biased region" description="Acidic residues" evidence="1">
    <location>
        <begin position="301"/>
        <end position="311"/>
    </location>
</feature>
<dbReference type="Proteomes" id="UP000466931">
    <property type="component" value="Chromosome"/>
</dbReference>
<dbReference type="Pfam" id="PF11228">
    <property type="entry name" value="DUF3027"/>
    <property type="match status" value="1"/>
</dbReference>
<name>A0A7I7XRC4_9MYCO</name>
<feature type="region of interest" description="Disordered" evidence="1">
    <location>
        <begin position="1"/>
        <end position="23"/>
    </location>
</feature>
<feature type="compositionally biased region" description="Acidic residues" evidence="1">
    <location>
        <begin position="343"/>
        <end position="354"/>
    </location>
</feature>